<dbReference type="InterPro" id="IPR036188">
    <property type="entry name" value="FAD/NAD-bd_sf"/>
</dbReference>
<dbReference type="GO" id="GO:0008688">
    <property type="term" value="F:3-(3-hydroxyphenyl)propionate hydroxylase activity"/>
    <property type="evidence" value="ECO:0007669"/>
    <property type="project" value="TreeGrafter"/>
</dbReference>
<dbReference type="SUPFAM" id="SSF51905">
    <property type="entry name" value="FAD/NAD(P)-binding domain"/>
    <property type="match status" value="1"/>
</dbReference>
<dbReference type="NCBIfam" id="NF004829">
    <property type="entry name" value="PRK06183.1-3"/>
    <property type="match status" value="1"/>
</dbReference>
<name>A0A1E3T8U2_9MYCO</name>
<proteinExistence type="predicted"/>
<dbReference type="STRING" id="243061.AWC25_08840"/>
<protein>
    <submittedName>
        <fullName evidence="3">3-(3-hydroxyphenyl)propionate hydroxylase</fullName>
    </submittedName>
</protein>
<gene>
    <name evidence="3" type="ORF">BHQ21_03180</name>
</gene>
<dbReference type="PRINTS" id="PR00420">
    <property type="entry name" value="RNGMNOXGNASE"/>
</dbReference>
<comment type="caution">
    <text evidence="3">The sequence shown here is derived from an EMBL/GenBank/DDBJ whole genome shotgun (WGS) entry which is preliminary data.</text>
</comment>
<dbReference type="RefSeq" id="WP_069398854.1">
    <property type="nucleotide sequence ID" value="NZ_MIHC01000003.1"/>
</dbReference>
<dbReference type="AlphaFoldDB" id="A0A1E3T8U2"/>
<dbReference type="Pfam" id="PF01494">
    <property type="entry name" value="FAD_binding_3"/>
    <property type="match status" value="1"/>
</dbReference>
<dbReference type="PANTHER" id="PTHR43476:SF3">
    <property type="entry name" value="FAD-BINDING MONOOXYGENASE"/>
    <property type="match status" value="1"/>
</dbReference>
<keyword evidence="1" id="KW-0560">Oxidoreductase</keyword>
<dbReference type="EMBL" id="MIHC01000003">
    <property type="protein sequence ID" value="ODR10118.1"/>
    <property type="molecule type" value="Genomic_DNA"/>
</dbReference>
<organism evidence="3 4">
    <name type="scientific">Mycobacterium sherrisii</name>
    <dbReference type="NCBI Taxonomy" id="243061"/>
    <lineage>
        <taxon>Bacteria</taxon>
        <taxon>Bacillati</taxon>
        <taxon>Actinomycetota</taxon>
        <taxon>Actinomycetes</taxon>
        <taxon>Mycobacteriales</taxon>
        <taxon>Mycobacteriaceae</taxon>
        <taxon>Mycobacterium</taxon>
        <taxon>Mycobacterium simiae complex</taxon>
    </lineage>
</organism>
<dbReference type="PANTHER" id="PTHR43476">
    <property type="entry name" value="3-(3-HYDROXY-PHENYL)PROPIONATE/3-HYDROXYCINNAMIC ACID HYDROXYLASE"/>
    <property type="match status" value="1"/>
</dbReference>
<evidence type="ECO:0000313" key="4">
    <source>
        <dbReference type="Proteomes" id="UP000094224"/>
    </source>
</evidence>
<feature type="domain" description="FAD-binding" evidence="2">
    <location>
        <begin position="9"/>
        <end position="352"/>
    </location>
</feature>
<accession>A0A1E3T8U2</accession>
<evidence type="ECO:0000256" key="1">
    <source>
        <dbReference type="ARBA" id="ARBA00023002"/>
    </source>
</evidence>
<dbReference type="InterPro" id="IPR002938">
    <property type="entry name" value="FAD-bd"/>
</dbReference>
<dbReference type="InterPro" id="IPR050631">
    <property type="entry name" value="PheA/TfdB_FAD_monoxygenase"/>
</dbReference>
<dbReference type="GO" id="GO:0019622">
    <property type="term" value="P:3-(3-hydroxy)phenylpropionate catabolic process"/>
    <property type="evidence" value="ECO:0007669"/>
    <property type="project" value="TreeGrafter"/>
</dbReference>
<dbReference type="Gene3D" id="3.30.9.10">
    <property type="entry name" value="D-Amino Acid Oxidase, subunit A, domain 2"/>
    <property type="match status" value="1"/>
</dbReference>
<dbReference type="Gene3D" id="3.50.50.60">
    <property type="entry name" value="FAD/NAD(P)-binding domain"/>
    <property type="match status" value="1"/>
</dbReference>
<sequence>MHTEGVEFVPVVVIGAGPTGVTVATLLAQYGIDVLILDRWEGVYPQPRAVHMDDEVMRVLARLGLADRFAEISRPALGLRLLDKRHRVLAEFSRTTDVGVHGFPQANMYDQPELERLLRANLQDHPRAVLRGNSEVTEVAEGHQGLVRVTYTDRGGGAERVVDATYALGCDGANSIVRSRIGSTMQDMRFEQRWLVVDIATAAALDQWEGVHQVCDPVRAATYMRIGETRYRWEFRLLDGETAEDFADLPALAPLIGAWTAGTDHHDLELIRVAEYTFRARIADKWRRGPIFLLGDAAHLTPPFIGQGLCAGLRDAMNLAWKTAGVLHGALPDAVLNSYEAERKPHARYMIATALAMGRAMTAGGRLGAALRHLIVPRLRLVPGLHDKLVDGVTPALRRSALVSRNGGLCRGLGGQLAPNTLQANGIRLDDIQGRRFAVITTKSPRTDQRASIDGRGACLIIAERNTELFVWLSRARTNVAVVRPDGTVMAAGSDLDKLLPSLPQFGSANTKPASARLLSE</sequence>
<evidence type="ECO:0000313" key="3">
    <source>
        <dbReference type="EMBL" id="ODR10118.1"/>
    </source>
</evidence>
<reference evidence="4" key="1">
    <citation type="submission" date="2016-09" db="EMBL/GenBank/DDBJ databases">
        <authorList>
            <person name="Greninger A.L."/>
            <person name="Jerome K.R."/>
            <person name="Mcnair B."/>
            <person name="Wallis C."/>
            <person name="Fang F."/>
        </authorList>
    </citation>
    <scope>NUCLEOTIDE SEQUENCE [LARGE SCALE GENOMIC DNA]</scope>
    <source>
        <strain evidence="4">BC1_M4</strain>
    </source>
</reference>
<dbReference type="GO" id="GO:0071949">
    <property type="term" value="F:FAD binding"/>
    <property type="evidence" value="ECO:0007669"/>
    <property type="project" value="InterPro"/>
</dbReference>
<dbReference type="Proteomes" id="UP000094224">
    <property type="component" value="Unassembled WGS sequence"/>
</dbReference>
<evidence type="ECO:0000259" key="2">
    <source>
        <dbReference type="Pfam" id="PF01494"/>
    </source>
</evidence>
<keyword evidence="4" id="KW-1185">Reference proteome</keyword>